<organism evidence="10 11">
    <name type="scientific">Lacicoccus alkaliphilus DSM 16010</name>
    <dbReference type="NCBI Taxonomy" id="1123231"/>
    <lineage>
        <taxon>Bacteria</taxon>
        <taxon>Bacillati</taxon>
        <taxon>Bacillota</taxon>
        <taxon>Bacilli</taxon>
        <taxon>Bacillales</taxon>
        <taxon>Salinicoccaceae</taxon>
        <taxon>Lacicoccus</taxon>
    </lineage>
</organism>
<keyword evidence="6 9" id="KW-1133">Transmembrane helix</keyword>
<keyword evidence="8" id="KW-0406">Ion transport</keyword>
<dbReference type="Proteomes" id="UP000184206">
    <property type="component" value="Unassembled WGS sequence"/>
</dbReference>
<proteinExistence type="inferred from homology"/>
<evidence type="ECO:0000256" key="4">
    <source>
        <dbReference type="ARBA" id="ARBA00022475"/>
    </source>
</evidence>
<sequence>MFDIVLQISLVLTSFSLILVLIRTIIGPSTSDRILALDTLGMMLIGIIGLVMMLQETVVYADIALVVAIIGFVGTIAMAKFLERGVVIDDD</sequence>
<reference evidence="10 11" key="1">
    <citation type="submission" date="2016-11" db="EMBL/GenBank/DDBJ databases">
        <authorList>
            <person name="Jaros S."/>
            <person name="Januszkiewicz K."/>
            <person name="Wedrychowicz H."/>
        </authorList>
    </citation>
    <scope>NUCLEOTIDE SEQUENCE [LARGE SCALE GENOMIC DNA]</scope>
    <source>
        <strain evidence="10 11">DSM 16010</strain>
    </source>
</reference>
<evidence type="ECO:0000256" key="3">
    <source>
        <dbReference type="ARBA" id="ARBA00022448"/>
    </source>
</evidence>
<dbReference type="GO" id="GO:0015385">
    <property type="term" value="F:sodium:proton antiporter activity"/>
    <property type="evidence" value="ECO:0007669"/>
    <property type="project" value="TreeGrafter"/>
</dbReference>
<dbReference type="InterPro" id="IPR007208">
    <property type="entry name" value="MrpF/PhaF-like"/>
</dbReference>
<dbReference type="PANTHER" id="PTHR34702">
    <property type="entry name" value="NA(+)/H(+) ANTIPORTER SUBUNIT F1"/>
    <property type="match status" value="1"/>
</dbReference>
<dbReference type="EMBL" id="FRCF01000004">
    <property type="protein sequence ID" value="SHM04111.1"/>
    <property type="molecule type" value="Genomic_DNA"/>
</dbReference>
<dbReference type="RefSeq" id="WP_072709832.1">
    <property type="nucleotide sequence ID" value="NZ_FRCF01000004.1"/>
</dbReference>
<keyword evidence="5 9" id="KW-0812">Transmembrane</keyword>
<evidence type="ECO:0000256" key="1">
    <source>
        <dbReference type="ARBA" id="ARBA00004651"/>
    </source>
</evidence>
<feature type="transmembrane region" description="Helical" evidence="9">
    <location>
        <begin position="6"/>
        <end position="22"/>
    </location>
</feature>
<feature type="transmembrane region" description="Helical" evidence="9">
    <location>
        <begin position="34"/>
        <end position="54"/>
    </location>
</feature>
<evidence type="ECO:0000313" key="10">
    <source>
        <dbReference type="EMBL" id="SHM04111.1"/>
    </source>
</evidence>
<keyword evidence="8" id="KW-0050">Antiport</keyword>
<gene>
    <name evidence="10" type="ORF">SAMN02745189_01468</name>
</gene>
<dbReference type="PANTHER" id="PTHR34702:SF1">
    <property type="entry name" value="NA(+)_H(+) ANTIPORTER SUBUNIT F"/>
    <property type="match status" value="1"/>
</dbReference>
<evidence type="ECO:0000256" key="7">
    <source>
        <dbReference type="ARBA" id="ARBA00023136"/>
    </source>
</evidence>
<keyword evidence="3 8" id="KW-0813">Transport</keyword>
<dbReference type="Pfam" id="PF04066">
    <property type="entry name" value="MrpF_PhaF"/>
    <property type="match status" value="1"/>
</dbReference>
<dbReference type="PIRSF" id="PIRSF028784">
    <property type="entry name" value="MrpF"/>
    <property type="match status" value="1"/>
</dbReference>
<keyword evidence="4 8" id="KW-1003">Cell membrane</keyword>
<evidence type="ECO:0000313" key="11">
    <source>
        <dbReference type="Proteomes" id="UP000184206"/>
    </source>
</evidence>
<evidence type="ECO:0000256" key="2">
    <source>
        <dbReference type="ARBA" id="ARBA00009212"/>
    </source>
</evidence>
<comment type="subcellular location">
    <subcellularLocation>
        <location evidence="1 8">Cell membrane</location>
        <topology evidence="1 8">Multi-pass membrane protein</topology>
    </subcellularLocation>
</comment>
<dbReference type="OrthoDB" id="9799958at2"/>
<dbReference type="AlphaFoldDB" id="A0A1M7FJ48"/>
<keyword evidence="7 8" id="KW-0472">Membrane</keyword>
<evidence type="ECO:0000256" key="5">
    <source>
        <dbReference type="ARBA" id="ARBA00022692"/>
    </source>
</evidence>
<name>A0A1M7FJ48_9BACL</name>
<accession>A0A1M7FJ48</accession>
<dbReference type="GO" id="GO:0005886">
    <property type="term" value="C:plasma membrane"/>
    <property type="evidence" value="ECO:0007669"/>
    <property type="project" value="UniProtKB-SubCell"/>
</dbReference>
<protein>
    <submittedName>
        <fullName evidence="10">Multisubunit sodium/proton antiporter, MrpF subunit</fullName>
    </submittedName>
</protein>
<comment type="similarity">
    <text evidence="2 8">Belongs to the CPA3 antiporters (TC 2.A.63) subunit F family.</text>
</comment>
<keyword evidence="11" id="KW-1185">Reference proteome</keyword>
<evidence type="ECO:0000256" key="6">
    <source>
        <dbReference type="ARBA" id="ARBA00022989"/>
    </source>
</evidence>
<evidence type="ECO:0000256" key="9">
    <source>
        <dbReference type="SAM" id="Phobius"/>
    </source>
</evidence>
<feature type="transmembrane region" description="Helical" evidence="9">
    <location>
        <begin position="60"/>
        <end position="82"/>
    </location>
</feature>
<dbReference type="STRING" id="1123231.SAMN02745189_01468"/>
<evidence type="ECO:0000256" key="8">
    <source>
        <dbReference type="PIRNR" id="PIRNR028784"/>
    </source>
</evidence>
<dbReference type="NCBIfam" id="NF009248">
    <property type="entry name" value="PRK12600.1"/>
    <property type="match status" value="1"/>
</dbReference>